<dbReference type="Pfam" id="PF13540">
    <property type="entry name" value="RCC1_2"/>
    <property type="match status" value="1"/>
</dbReference>
<sequence>MSTLYAFGSNDESQLGLGAASKVLATPTKLYLPSQIRDIKGGSNHTLIVSPTGTVWGAGEHTKGQLGHVTSTTATRAENETSPELGRRLVVFERLHDDIAFCAVTNDTSAYIWIDTAKDNGNSNLTIRPTLITEGYGHFGELGRGHLSTTHIVDEAVEGTLFDGVEPVNFHFPCDVVDFAGGCWHYVAVLKNGEVWGWGKNRFGQVGPKVSMGNGDEPNPKEIRTPTKLEGIPFAVKRAVCGKDFTYLVGDPASGEHLILGRDQYNLKAHTPKDIENWKDIGATWSSIFVLFQDGSLQGWGKENQWKLIPPNLPPLSQVAVGSEHVLALTKEDNKLISWGWGFHGNCGELRDDPRLKPSGVVSGWWNEIEIEGHMERIWAGYCTSFVSVKNQNGGT</sequence>
<evidence type="ECO:0000313" key="4">
    <source>
        <dbReference type="Proteomes" id="UP000799444"/>
    </source>
</evidence>
<organism evidence="3 4">
    <name type="scientific">Polyplosphaeria fusca</name>
    <dbReference type="NCBI Taxonomy" id="682080"/>
    <lineage>
        <taxon>Eukaryota</taxon>
        <taxon>Fungi</taxon>
        <taxon>Dikarya</taxon>
        <taxon>Ascomycota</taxon>
        <taxon>Pezizomycotina</taxon>
        <taxon>Dothideomycetes</taxon>
        <taxon>Pleosporomycetidae</taxon>
        <taxon>Pleosporales</taxon>
        <taxon>Tetraplosphaeriaceae</taxon>
        <taxon>Polyplosphaeria</taxon>
    </lineage>
</organism>
<dbReference type="Gene3D" id="2.130.10.30">
    <property type="entry name" value="Regulator of chromosome condensation 1/beta-lactamase-inhibitor protein II"/>
    <property type="match status" value="1"/>
</dbReference>
<keyword evidence="4" id="KW-1185">Reference proteome</keyword>
<dbReference type="PANTHER" id="PTHR22870">
    <property type="entry name" value="REGULATOR OF CHROMOSOME CONDENSATION"/>
    <property type="match status" value="1"/>
</dbReference>
<dbReference type="SUPFAM" id="SSF50985">
    <property type="entry name" value="RCC1/BLIP-II"/>
    <property type="match status" value="1"/>
</dbReference>
<proteinExistence type="predicted"/>
<dbReference type="InterPro" id="IPR009091">
    <property type="entry name" value="RCC1/BLIP-II"/>
</dbReference>
<dbReference type="PROSITE" id="PS50012">
    <property type="entry name" value="RCC1_3"/>
    <property type="match status" value="3"/>
</dbReference>
<feature type="repeat" description="RCC1" evidence="2">
    <location>
        <begin position="295"/>
        <end position="332"/>
    </location>
</feature>
<dbReference type="Pfam" id="PF00415">
    <property type="entry name" value="RCC1"/>
    <property type="match status" value="2"/>
</dbReference>
<gene>
    <name evidence="3" type="ORF">EJ04DRAFT_546501</name>
</gene>
<name>A0A9P4UW88_9PLEO</name>
<dbReference type="AlphaFoldDB" id="A0A9P4UW88"/>
<feature type="repeat" description="RCC1" evidence="2">
    <location>
        <begin position="193"/>
        <end position="252"/>
    </location>
</feature>
<evidence type="ECO:0000256" key="1">
    <source>
        <dbReference type="ARBA" id="ARBA00022737"/>
    </source>
</evidence>
<reference evidence="3" key="1">
    <citation type="journal article" date="2020" name="Stud. Mycol.">
        <title>101 Dothideomycetes genomes: a test case for predicting lifestyles and emergence of pathogens.</title>
        <authorList>
            <person name="Haridas S."/>
            <person name="Albert R."/>
            <person name="Binder M."/>
            <person name="Bloem J."/>
            <person name="Labutti K."/>
            <person name="Salamov A."/>
            <person name="Andreopoulos B."/>
            <person name="Baker S."/>
            <person name="Barry K."/>
            <person name="Bills G."/>
            <person name="Bluhm B."/>
            <person name="Cannon C."/>
            <person name="Castanera R."/>
            <person name="Culley D."/>
            <person name="Daum C."/>
            <person name="Ezra D."/>
            <person name="Gonzalez J."/>
            <person name="Henrissat B."/>
            <person name="Kuo A."/>
            <person name="Liang C."/>
            <person name="Lipzen A."/>
            <person name="Lutzoni F."/>
            <person name="Magnuson J."/>
            <person name="Mondo S."/>
            <person name="Nolan M."/>
            <person name="Ohm R."/>
            <person name="Pangilinan J."/>
            <person name="Park H.-J."/>
            <person name="Ramirez L."/>
            <person name="Alfaro M."/>
            <person name="Sun H."/>
            <person name="Tritt A."/>
            <person name="Yoshinaga Y."/>
            <person name="Zwiers L.-H."/>
            <person name="Turgeon B."/>
            <person name="Goodwin S."/>
            <person name="Spatafora J."/>
            <person name="Crous P."/>
            <person name="Grigoriev I."/>
        </authorList>
    </citation>
    <scope>NUCLEOTIDE SEQUENCE</scope>
    <source>
        <strain evidence="3">CBS 125425</strain>
    </source>
</reference>
<dbReference type="EMBL" id="ML996258">
    <property type="protein sequence ID" value="KAF2729044.1"/>
    <property type="molecule type" value="Genomic_DNA"/>
</dbReference>
<dbReference type="PANTHER" id="PTHR22870:SF408">
    <property type="entry name" value="OS09G0560450 PROTEIN"/>
    <property type="match status" value="1"/>
</dbReference>
<dbReference type="PRINTS" id="PR00633">
    <property type="entry name" value="RCCNDNSATION"/>
</dbReference>
<keyword evidence="1" id="KW-0677">Repeat</keyword>
<accession>A0A9P4UW88</accession>
<feature type="repeat" description="RCC1" evidence="2">
    <location>
        <begin position="2"/>
        <end position="52"/>
    </location>
</feature>
<evidence type="ECO:0000256" key="2">
    <source>
        <dbReference type="PROSITE-ProRule" id="PRU00235"/>
    </source>
</evidence>
<protein>
    <submittedName>
        <fullName evidence="3">RCC1/BLIP-II</fullName>
    </submittedName>
</protein>
<dbReference type="OrthoDB" id="5370059at2759"/>
<dbReference type="InterPro" id="IPR000408">
    <property type="entry name" value="Reg_chr_condens"/>
</dbReference>
<dbReference type="Proteomes" id="UP000799444">
    <property type="component" value="Unassembled WGS sequence"/>
</dbReference>
<comment type="caution">
    <text evidence="3">The sequence shown here is derived from an EMBL/GenBank/DDBJ whole genome shotgun (WGS) entry which is preliminary data.</text>
</comment>
<dbReference type="InterPro" id="IPR051210">
    <property type="entry name" value="Ub_ligase/GEF_domain"/>
</dbReference>
<evidence type="ECO:0000313" key="3">
    <source>
        <dbReference type="EMBL" id="KAF2729044.1"/>
    </source>
</evidence>